<gene>
    <name evidence="1" type="ORF">SAMN05192579_101408</name>
</gene>
<dbReference type="InterPro" id="IPR009959">
    <property type="entry name" value="Cyclase_SnoaL-like"/>
</dbReference>
<dbReference type="Proteomes" id="UP000198725">
    <property type="component" value="Unassembled WGS sequence"/>
</dbReference>
<dbReference type="PANTHER" id="PTHR38436">
    <property type="entry name" value="POLYKETIDE CYCLASE SNOAL-LIKE DOMAIN"/>
    <property type="match status" value="1"/>
</dbReference>
<keyword evidence="2" id="KW-1185">Reference proteome</keyword>
<name>A0A1I3YCT4_9GAMM</name>
<dbReference type="GO" id="GO:0030638">
    <property type="term" value="P:polyketide metabolic process"/>
    <property type="evidence" value="ECO:0007669"/>
    <property type="project" value="InterPro"/>
</dbReference>
<dbReference type="PANTHER" id="PTHR38436:SF1">
    <property type="entry name" value="ESTER CYCLASE"/>
    <property type="match status" value="1"/>
</dbReference>
<proteinExistence type="predicted"/>
<evidence type="ECO:0000313" key="2">
    <source>
        <dbReference type="Proteomes" id="UP000198725"/>
    </source>
</evidence>
<dbReference type="RefSeq" id="WP_092700883.1">
    <property type="nucleotide sequence ID" value="NZ_FOSR01000001.1"/>
</dbReference>
<accession>A0A1I3YCT4</accession>
<dbReference type="AlphaFoldDB" id="A0A1I3YCT4"/>
<reference evidence="2" key="1">
    <citation type="submission" date="2016-10" db="EMBL/GenBank/DDBJ databases">
        <authorList>
            <person name="Varghese N."/>
            <person name="Submissions S."/>
        </authorList>
    </citation>
    <scope>NUCLEOTIDE SEQUENCE [LARGE SCALE GENOMIC DNA]</scope>
    <source>
        <strain evidence="2">MO64</strain>
    </source>
</reference>
<dbReference type="Pfam" id="PF07366">
    <property type="entry name" value="SnoaL"/>
    <property type="match status" value="1"/>
</dbReference>
<protein>
    <submittedName>
        <fullName evidence="1">SnoaL-like polyketide cyclase</fullName>
    </submittedName>
</protein>
<evidence type="ECO:0000313" key="1">
    <source>
        <dbReference type="EMBL" id="SFK29006.1"/>
    </source>
</evidence>
<sequence length="136" mass="15020">MSEIANKEVVRRFNIEVIQEGRREAFDALMASDFVNRSAPAGTPNDAESMWNTFKNMLHPALTDLTVIIHEQIAEDDKVSTRKTIHGVHTGQLLGIAPTGNAISIDVIDVVRVRDGRYIEHWGINSLSSVLAGLRA</sequence>
<organism evidence="1 2">
    <name type="scientific">Rhodanobacter glycinis</name>
    <dbReference type="NCBI Taxonomy" id="582702"/>
    <lineage>
        <taxon>Bacteria</taxon>
        <taxon>Pseudomonadati</taxon>
        <taxon>Pseudomonadota</taxon>
        <taxon>Gammaproteobacteria</taxon>
        <taxon>Lysobacterales</taxon>
        <taxon>Rhodanobacteraceae</taxon>
        <taxon>Rhodanobacter</taxon>
    </lineage>
</organism>
<dbReference type="Gene3D" id="3.10.450.50">
    <property type="match status" value="1"/>
</dbReference>
<dbReference type="InterPro" id="IPR032710">
    <property type="entry name" value="NTF2-like_dom_sf"/>
</dbReference>
<dbReference type="EMBL" id="FOSR01000001">
    <property type="protein sequence ID" value="SFK29006.1"/>
    <property type="molecule type" value="Genomic_DNA"/>
</dbReference>
<dbReference type="SUPFAM" id="SSF54427">
    <property type="entry name" value="NTF2-like"/>
    <property type="match status" value="1"/>
</dbReference>